<keyword evidence="3" id="KW-1185">Reference proteome</keyword>
<dbReference type="OrthoDB" id="3439627at2759"/>
<organism evidence="2 3">
    <name type="scientific">Lophium mytilinum</name>
    <dbReference type="NCBI Taxonomy" id="390894"/>
    <lineage>
        <taxon>Eukaryota</taxon>
        <taxon>Fungi</taxon>
        <taxon>Dikarya</taxon>
        <taxon>Ascomycota</taxon>
        <taxon>Pezizomycotina</taxon>
        <taxon>Dothideomycetes</taxon>
        <taxon>Pleosporomycetidae</taxon>
        <taxon>Mytilinidiales</taxon>
        <taxon>Mytilinidiaceae</taxon>
        <taxon>Lophium</taxon>
    </lineage>
</organism>
<evidence type="ECO:0000313" key="3">
    <source>
        <dbReference type="Proteomes" id="UP000799750"/>
    </source>
</evidence>
<reference evidence="2" key="1">
    <citation type="journal article" date="2020" name="Stud. Mycol.">
        <title>101 Dothideomycetes genomes: a test case for predicting lifestyles and emergence of pathogens.</title>
        <authorList>
            <person name="Haridas S."/>
            <person name="Albert R."/>
            <person name="Binder M."/>
            <person name="Bloem J."/>
            <person name="Labutti K."/>
            <person name="Salamov A."/>
            <person name="Andreopoulos B."/>
            <person name="Baker S."/>
            <person name="Barry K."/>
            <person name="Bills G."/>
            <person name="Bluhm B."/>
            <person name="Cannon C."/>
            <person name="Castanera R."/>
            <person name="Culley D."/>
            <person name="Daum C."/>
            <person name="Ezra D."/>
            <person name="Gonzalez J."/>
            <person name="Henrissat B."/>
            <person name="Kuo A."/>
            <person name="Liang C."/>
            <person name="Lipzen A."/>
            <person name="Lutzoni F."/>
            <person name="Magnuson J."/>
            <person name="Mondo S."/>
            <person name="Nolan M."/>
            <person name="Ohm R."/>
            <person name="Pangilinan J."/>
            <person name="Park H.-J."/>
            <person name="Ramirez L."/>
            <person name="Alfaro M."/>
            <person name="Sun H."/>
            <person name="Tritt A."/>
            <person name="Yoshinaga Y."/>
            <person name="Zwiers L.-H."/>
            <person name="Turgeon B."/>
            <person name="Goodwin S."/>
            <person name="Spatafora J."/>
            <person name="Crous P."/>
            <person name="Grigoriev I."/>
        </authorList>
    </citation>
    <scope>NUCLEOTIDE SEQUENCE</scope>
    <source>
        <strain evidence="2">CBS 269.34</strain>
    </source>
</reference>
<feature type="region of interest" description="Disordered" evidence="1">
    <location>
        <begin position="1"/>
        <end position="79"/>
    </location>
</feature>
<dbReference type="AlphaFoldDB" id="A0A6A6R7F6"/>
<accession>A0A6A6R7F6</accession>
<gene>
    <name evidence="2" type="ORF">BU16DRAFT_523193</name>
</gene>
<feature type="compositionally biased region" description="Basic and acidic residues" evidence="1">
    <location>
        <begin position="67"/>
        <end position="79"/>
    </location>
</feature>
<evidence type="ECO:0000313" key="2">
    <source>
        <dbReference type="EMBL" id="KAF2500406.1"/>
    </source>
</evidence>
<feature type="compositionally biased region" description="Polar residues" evidence="1">
    <location>
        <begin position="8"/>
        <end position="31"/>
    </location>
</feature>
<dbReference type="EMBL" id="MU004183">
    <property type="protein sequence ID" value="KAF2500406.1"/>
    <property type="molecule type" value="Genomic_DNA"/>
</dbReference>
<name>A0A6A6R7F6_9PEZI</name>
<evidence type="ECO:0000256" key="1">
    <source>
        <dbReference type="SAM" id="MobiDB-lite"/>
    </source>
</evidence>
<sequence>MPRDGTGASDNAVENTNNIIHGASGDTSLNRASKVAPLPEAEKGAALEGLNASGGGSAGTNQGKGNDSNKEPLVDQVTK</sequence>
<protein>
    <submittedName>
        <fullName evidence="2">Uncharacterized protein</fullName>
    </submittedName>
</protein>
<dbReference type="Proteomes" id="UP000799750">
    <property type="component" value="Unassembled WGS sequence"/>
</dbReference>
<proteinExistence type="predicted"/>